<proteinExistence type="predicted"/>
<sequence length="323" mass="37140">MLFLRAINYFIIVIVFLVKPSLTNDNSAVKDYDNASNMDGAVCVACKMTVIFFRSIYEQNRTRESLIDIATFICHYFVHYESLLCRSLAKQFREEILYVTEELILQPDVLCSMFVKDCANSRVGTSSWNITLPPKQSDQKYPTYPAMREKNLRVLHISDIHLDPKYAPGSEANCSSELCCHMQPGSNGSPVTQPSGYWGTLAVCDIPYRTVENMLQSIQKLGKIDYVLVGGDYESHMDWTYTKKGHLETIRNLSTLLHKYFENTPIYWTLGNHEGVPVDRFYFLRHIPFLGRNFDSIIMADTRISNGDTKKRNLNLIDIAIYY</sequence>
<evidence type="ECO:0000259" key="7">
    <source>
        <dbReference type="PROSITE" id="PS50015"/>
    </source>
</evidence>
<dbReference type="Pfam" id="PF00149">
    <property type="entry name" value="Metallophos"/>
    <property type="match status" value="1"/>
</dbReference>
<keyword evidence="1" id="KW-0378">Hydrolase</keyword>
<dbReference type="InterPro" id="IPR004843">
    <property type="entry name" value="Calcineurin-like_PHP"/>
</dbReference>
<evidence type="ECO:0000313" key="8">
    <source>
        <dbReference type="Proteomes" id="UP000050640"/>
    </source>
</evidence>
<name>A0A0R3RMD3_9BILA</name>
<dbReference type="Gene3D" id="1.10.225.10">
    <property type="entry name" value="Saposin-like"/>
    <property type="match status" value="1"/>
</dbReference>
<evidence type="ECO:0000256" key="3">
    <source>
        <dbReference type="ARBA" id="ARBA00023180"/>
    </source>
</evidence>
<keyword evidence="8" id="KW-1185">Reference proteome</keyword>
<evidence type="ECO:0000256" key="4">
    <source>
        <dbReference type="ARBA" id="ARBA00023295"/>
    </source>
</evidence>
<keyword evidence="2" id="KW-1015">Disulfide bond</keyword>
<dbReference type="GO" id="GO:0046513">
    <property type="term" value="P:ceramide biosynthetic process"/>
    <property type="evidence" value="ECO:0007669"/>
    <property type="project" value="TreeGrafter"/>
</dbReference>
<dbReference type="GO" id="GO:0016020">
    <property type="term" value="C:membrane"/>
    <property type="evidence" value="ECO:0007669"/>
    <property type="project" value="GOC"/>
</dbReference>
<dbReference type="SUPFAM" id="SSF56300">
    <property type="entry name" value="Metallo-dependent phosphatases"/>
    <property type="match status" value="1"/>
</dbReference>
<feature type="domain" description="Saposin B-type" evidence="7">
    <location>
        <begin position="39"/>
        <end position="122"/>
    </location>
</feature>
<dbReference type="AlphaFoldDB" id="A0A0R3RMD3"/>
<evidence type="ECO:0000256" key="2">
    <source>
        <dbReference type="ARBA" id="ARBA00023157"/>
    </source>
</evidence>
<organism evidence="8 9">
    <name type="scientific">Elaeophora elaphi</name>
    <dbReference type="NCBI Taxonomy" id="1147741"/>
    <lineage>
        <taxon>Eukaryota</taxon>
        <taxon>Metazoa</taxon>
        <taxon>Ecdysozoa</taxon>
        <taxon>Nematoda</taxon>
        <taxon>Chromadorea</taxon>
        <taxon>Rhabditida</taxon>
        <taxon>Spirurina</taxon>
        <taxon>Spiruromorpha</taxon>
        <taxon>Filarioidea</taxon>
        <taxon>Onchocercidae</taxon>
        <taxon>Elaeophora</taxon>
    </lineage>
</organism>
<dbReference type="PANTHER" id="PTHR10340:SF34">
    <property type="entry name" value="SPHINGOMYELIN PHOSPHODIESTERASE"/>
    <property type="match status" value="1"/>
</dbReference>
<dbReference type="GO" id="GO:0016798">
    <property type="term" value="F:hydrolase activity, acting on glycosyl bonds"/>
    <property type="evidence" value="ECO:0007669"/>
    <property type="project" value="UniProtKB-KW"/>
</dbReference>
<keyword evidence="6" id="KW-0732">Signal</keyword>
<evidence type="ECO:0000256" key="5">
    <source>
        <dbReference type="ARBA" id="ARBA00047268"/>
    </source>
</evidence>
<evidence type="ECO:0000313" key="9">
    <source>
        <dbReference type="WBParaSite" id="EEL_0000264301-mRNA-1"/>
    </source>
</evidence>
<evidence type="ECO:0000256" key="1">
    <source>
        <dbReference type="ARBA" id="ARBA00022801"/>
    </source>
</evidence>
<evidence type="ECO:0000256" key="6">
    <source>
        <dbReference type="SAM" id="SignalP"/>
    </source>
</evidence>
<reference evidence="9" key="1">
    <citation type="submission" date="2017-02" db="UniProtKB">
        <authorList>
            <consortium name="WormBaseParasite"/>
        </authorList>
    </citation>
    <scope>IDENTIFICATION</scope>
</reference>
<keyword evidence="3" id="KW-0325">Glycoprotein</keyword>
<dbReference type="STRING" id="1147741.A0A0R3RMD3"/>
<accession>A0A0R3RMD3</accession>
<dbReference type="InterPro" id="IPR029052">
    <property type="entry name" value="Metallo-depent_PP-like"/>
</dbReference>
<dbReference type="PROSITE" id="PS50015">
    <property type="entry name" value="SAP_B"/>
    <property type="match status" value="1"/>
</dbReference>
<dbReference type="Gene3D" id="3.60.21.10">
    <property type="match status" value="1"/>
</dbReference>
<feature type="signal peptide" evidence="6">
    <location>
        <begin position="1"/>
        <end position="23"/>
    </location>
</feature>
<dbReference type="InterPro" id="IPR008139">
    <property type="entry name" value="SaposinB_dom"/>
</dbReference>
<dbReference type="GO" id="GO:0006685">
    <property type="term" value="P:sphingomyelin catabolic process"/>
    <property type="evidence" value="ECO:0007669"/>
    <property type="project" value="TreeGrafter"/>
</dbReference>
<protein>
    <submittedName>
        <fullName evidence="9">Sphingomyelin phosphodiesterase</fullName>
    </submittedName>
</protein>
<feature type="chain" id="PRO_5006447636" evidence="6">
    <location>
        <begin position="24"/>
        <end position="323"/>
    </location>
</feature>
<keyword evidence="4" id="KW-0326">Glycosidase</keyword>
<dbReference type="GO" id="GO:0061750">
    <property type="term" value="F:acid sphingomyelin phosphodiesterase activity"/>
    <property type="evidence" value="ECO:0007669"/>
    <property type="project" value="TreeGrafter"/>
</dbReference>
<dbReference type="Proteomes" id="UP000050640">
    <property type="component" value="Unplaced"/>
</dbReference>
<dbReference type="SUPFAM" id="SSF47862">
    <property type="entry name" value="Saposin"/>
    <property type="match status" value="1"/>
</dbReference>
<comment type="catalytic activity">
    <reaction evidence="5">
        <text>a sphingomyelin + H2O = phosphocholine + an N-acylsphing-4-enine + H(+)</text>
        <dbReference type="Rhea" id="RHEA:19253"/>
        <dbReference type="ChEBI" id="CHEBI:15377"/>
        <dbReference type="ChEBI" id="CHEBI:15378"/>
        <dbReference type="ChEBI" id="CHEBI:17636"/>
        <dbReference type="ChEBI" id="CHEBI:52639"/>
        <dbReference type="ChEBI" id="CHEBI:295975"/>
        <dbReference type="EC" id="3.1.4.12"/>
    </reaction>
    <physiologicalReaction direction="left-to-right" evidence="5">
        <dbReference type="Rhea" id="RHEA:19254"/>
    </physiologicalReaction>
</comment>
<dbReference type="WBParaSite" id="EEL_0000264301-mRNA-1">
    <property type="protein sequence ID" value="EEL_0000264301-mRNA-1"/>
    <property type="gene ID" value="EEL_0000264301"/>
</dbReference>
<dbReference type="PANTHER" id="PTHR10340">
    <property type="entry name" value="SPHINGOMYELIN PHOSPHODIESTERASE"/>
    <property type="match status" value="1"/>
</dbReference>
<dbReference type="GO" id="GO:0005764">
    <property type="term" value="C:lysosome"/>
    <property type="evidence" value="ECO:0007669"/>
    <property type="project" value="TreeGrafter"/>
</dbReference>
<dbReference type="GO" id="GO:0005615">
    <property type="term" value="C:extracellular space"/>
    <property type="evidence" value="ECO:0007669"/>
    <property type="project" value="TreeGrafter"/>
</dbReference>
<dbReference type="InterPro" id="IPR011001">
    <property type="entry name" value="Saposin-like"/>
</dbReference>